<name>A0AA37GEI0_9PEZI</name>
<feature type="region of interest" description="Disordered" evidence="1">
    <location>
        <begin position="1"/>
        <end position="25"/>
    </location>
</feature>
<evidence type="ECO:0000313" key="3">
    <source>
        <dbReference type="Proteomes" id="UP001055172"/>
    </source>
</evidence>
<feature type="region of interest" description="Disordered" evidence="1">
    <location>
        <begin position="43"/>
        <end position="95"/>
    </location>
</feature>
<accession>A0AA37GEI0</accession>
<protein>
    <submittedName>
        <fullName evidence="2">Uncharacterized protein</fullName>
    </submittedName>
</protein>
<keyword evidence="3" id="KW-1185">Reference proteome</keyword>
<dbReference type="Proteomes" id="UP001055172">
    <property type="component" value="Unassembled WGS sequence"/>
</dbReference>
<reference evidence="2 3" key="1">
    <citation type="submission" date="2021-07" db="EMBL/GenBank/DDBJ databases">
        <title>Genome data of Colletotrichum spaethianum.</title>
        <authorList>
            <person name="Utami Y.D."/>
            <person name="Hiruma K."/>
        </authorList>
    </citation>
    <scope>NUCLEOTIDE SEQUENCE [LARGE SCALE GENOMIC DNA]</scope>
    <source>
        <strain evidence="2 3">MAFF 242679</strain>
    </source>
</reference>
<dbReference type="AlphaFoldDB" id="A0AA37GEI0"/>
<sequence length="95" mass="10669">MPRVTVDRDPSVHPVKRNPLPGRTQEGVQAKAILHAGLERQNRGRFRGALSTKLPDPDLSMSSHGAPSRDAEVEQKQFYARMELEDERNPRAKKG</sequence>
<evidence type="ECO:0000256" key="1">
    <source>
        <dbReference type="SAM" id="MobiDB-lite"/>
    </source>
</evidence>
<dbReference type="EMBL" id="BPPX01000004">
    <property type="protein sequence ID" value="GJC79456.1"/>
    <property type="molecule type" value="Genomic_DNA"/>
</dbReference>
<gene>
    <name evidence="2" type="ORF">ColLi_02294</name>
</gene>
<comment type="caution">
    <text evidence="2">The sequence shown here is derived from an EMBL/GenBank/DDBJ whole genome shotgun (WGS) entry which is preliminary data.</text>
</comment>
<feature type="compositionally biased region" description="Basic and acidic residues" evidence="1">
    <location>
        <begin position="1"/>
        <end position="11"/>
    </location>
</feature>
<organism evidence="2 3">
    <name type="scientific">Colletotrichum liriopes</name>
    <dbReference type="NCBI Taxonomy" id="708192"/>
    <lineage>
        <taxon>Eukaryota</taxon>
        <taxon>Fungi</taxon>
        <taxon>Dikarya</taxon>
        <taxon>Ascomycota</taxon>
        <taxon>Pezizomycotina</taxon>
        <taxon>Sordariomycetes</taxon>
        <taxon>Hypocreomycetidae</taxon>
        <taxon>Glomerellales</taxon>
        <taxon>Glomerellaceae</taxon>
        <taxon>Colletotrichum</taxon>
        <taxon>Colletotrichum spaethianum species complex</taxon>
    </lineage>
</organism>
<evidence type="ECO:0000313" key="2">
    <source>
        <dbReference type="EMBL" id="GJC79456.1"/>
    </source>
</evidence>
<proteinExistence type="predicted"/>